<gene>
    <name evidence="2" type="ORF">ENS06_14845</name>
</gene>
<organism evidence="2">
    <name type="scientific">Desulfacinum infernum</name>
    <dbReference type="NCBI Taxonomy" id="35837"/>
    <lineage>
        <taxon>Bacteria</taxon>
        <taxon>Pseudomonadati</taxon>
        <taxon>Thermodesulfobacteriota</taxon>
        <taxon>Syntrophobacteria</taxon>
        <taxon>Syntrophobacterales</taxon>
        <taxon>Syntrophobacteraceae</taxon>
        <taxon>Desulfacinum</taxon>
    </lineage>
</organism>
<dbReference type="SUPFAM" id="SSF51120">
    <property type="entry name" value="beta-Roll"/>
    <property type="match status" value="1"/>
</dbReference>
<accession>A0A832EKG1</accession>
<reference evidence="2" key="1">
    <citation type="journal article" date="2020" name="mSystems">
        <title>Genome- and Community-Level Interaction Insights into Carbon Utilization and Element Cycling Functions of Hydrothermarchaeota in Hydrothermal Sediment.</title>
        <authorList>
            <person name="Zhou Z."/>
            <person name="Liu Y."/>
            <person name="Xu W."/>
            <person name="Pan J."/>
            <person name="Luo Z.H."/>
            <person name="Li M."/>
        </authorList>
    </citation>
    <scope>NUCLEOTIDE SEQUENCE [LARGE SCALE GENOMIC DNA]</scope>
    <source>
        <strain evidence="2">SpSt-456</strain>
    </source>
</reference>
<dbReference type="AlphaFoldDB" id="A0A832EKG1"/>
<dbReference type="InterPro" id="IPR011049">
    <property type="entry name" value="Serralysin-like_metalloprot_C"/>
</dbReference>
<dbReference type="Gene3D" id="1.10.3130.20">
    <property type="entry name" value="Phycobilisome linker domain"/>
    <property type="match status" value="1"/>
</dbReference>
<protein>
    <submittedName>
        <fullName evidence="2">DUF4214 domain-containing protein</fullName>
    </submittedName>
</protein>
<dbReference type="InterPro" id="IPR025282">
    <property type="entry name" value="DUF4214"/>
</dbReference>
<feature type="domain" description="DUF4214" evidence="1">
    <location>
        <begin position="79"/>
        <end position="121"/>
    </location>
</feature>
<dbReference type="PRINTS" id="PR00313">
    <property type="entry name" value="CABNDNGRPT"/>
</dbReference>
<sequence length="854" mass="87722">MAYEVDIKEMIQAIYIAYYGRPADPAGLGYWFNLYNTGALDLAGIAENFAQQSESKAEYAYFNTYFNYPGYPISDQMRIDFVTEIYQNLFERAPDTNGLNYWVNALKTGAVSPGAFIAAIVNAAYEGRAGASATDWLTLYNKIQVADNFTDYLVENNISWTMALSDQVEAVLDTVTATSDVNAVNQQVEDIIEGQGQAGQTFTLTTGIDNIVGTSGNDTIIGDNTTSSAADQVNGGGGTDTLKLYNSTGNPVLPTISGIENIYIKNSTANYDVSTFADVKSLEIDTVDVSGARTYTLASGQSLTLTNVTDSGDSNNDVEVNAAASVTAHTITLNGVGDTAAGGNDVEIDINGTGVKTLNLAAQGAASKVTLVNTGNALETLNVSGDKSVTILDVPNAKTIAITNTAGASVTTSVPTNTAAGLTITAAGGKDSVTLAQAAGANALTNKTAVDLGAGDDTLFISKLDAADNIQDGASFKGGDDTDTLKLFDGDVIDATTGKLFSGFEVVDIGGAQATTNLNLAHLAANNTISKLLLSAPNTAAVNVTNLPEAAVVELAAAHGANLTINQKDSGAGSPDDSITLNWNSKTAIGAATGTLTVADIETVNVNVTSTGTNITHEITSLVVANATKVTVNASTAAVDIKNGFDAVSLVLFDASASAKKVTVALNDAYTATAGVAVKGGAGDDVITLTGATTLAATVNDLDFIITGGKGADNITLAATTGGKDVVVYTAQSDSTYNKYDSITNFDATAANAQDYIDLKAFGFTGNQQNVKVVTSGVSLDASNAVIVAAGSQTNFFVDTGVARGVAVWDAGSDVFVFVDANKDGNFSNDADLVIKLVGVANATDITTTDLIFA</sequence>
<dbReference type="Pfam" id="PF13946">
    <property type="entry name" value="DUF4214"/>
    <property type="match status" value="1"/>
</dbReference>
<evidence type="ECO:0000313" key="2">
    <source>
        <dbReference type="EMBL" id="HFK98589.1"/>
    </source>
</evidence>
<dbReference type="InterPro" id="IPR038255">
    <property type="entry name" value="PBS_linker_sf"/>
</dbReference>
<proteinExistence type="predicted"/>
<dbReference type="EMBL" id="DSTK01000040">
    <property type="protein sequence ID" value="HFK98589.1"/>
    <property type="molecule type" value="Genomic_DNA"/>
</dbReference>
<comment type="caution">
    <text evidence="2">The sequence shown here is derived from an EMBL/GenBank/DDBJ whole genome shotgun (WGS) entry which is preliminary data.</text>
</comment>
<name>A0A832EKG1_9BACT</name>
<evidence type="ECO:0000259" key="1">
    <source>
        <dbReference type="Pfam" id="PF13946"/>
    </source>
</evidence>